<reference evidence="2 3" key="1">
    <citation type="submission" date="2015-03" db="EMBL/GenBank/DDBJ databases">
        <authorList>
            <person name="Urmite Genomes"/>
        </authorList>
    </citation>
    <scope>NUCLEOTIDE SEQUENCE [LARGE SCALE GENOMIC DNA]</scope>
    <source>
        <strain evidence="2 3">CSUR P1491</strain>
    </source>
</reference>
<dbReference type="STRING" id="141349.BN1232_04830"/>
<evidence type="ECO:0000313" key="2">
    <source>
        <dbReference type="EMBL" id="CQD20196.1"/>
    </source>
</evidence>
<dbReference type="PANTHER" id="PTHR40257:SF1">
    <property type="entry name" value="DUF1330 DOMAIN-CONTAINING PROTEIN"/>
    <property type="match status" value="1"/>
</dbReference>
<feature type="domain" description="DUF1330" evidence="1">
    <location>
        <begin position="28"/>
        <end position="104"/>
    </location>
</feature>
<dbReference type="EMBL" id="CTEE01000001">
    <property type="protein sequence ID" value="CQD20196.1"/>
    <property type="molecule type" value="Genomic_DNA"/>
</dbReference>
<evidence type="ECO:0000259" key="1">
    <source>
        <dbReference type="Pfam" id="PF07045"/>
    </source>
</evidence>
<dbReference type="SUPFAM" id="SSF54909">
    <property type="entry name" value="Dimeric alpha+beta barrel"/>
    <property type="match status" value="2"/>
</dbReference>
<accession>A0A0E4H179</accession>
<name>A0A0E4H179_MYCLN</name>
<sequence>MSETPAASGRSGGPVAMLNALWFRPGGMELYGQYGEAVLPMLAEAGAELSTPFLQVEESLEGGFDPDLVGFVRYPSATAFDEMWRSERYRRIAHLRTDAVHRAVLTRCAIEPADSGAAMLDSGIVVLNMLWFHEGGRQRYDEYLAAAAPLVEAVAGRYVVPRFLPDLTYDDDFLPDLLFLGNYPSKEALFDLVTNPAYAEVAEIRTAAVQRSATTILRVP</sequence>
<dbReference type="InterPro" id="IPR011008">
    <property type="entry name" value="Dimeric_a/b-barrel"/>
</dbReference>
<dbReference type="OrthoDB" id="3624550at2"/>
<gene>
    <name evidence="2" type="ORF">BN1232_04830</name>
</gene>
<dbReference type="InterPro" id="IPR010753">
    <property type="entry name" value="DUF1330"/>
</dbReference>
<dbReference type="PANTHER" id="PTHR40257">
    <property type="match status" value="1"/>
</dbReference>
<dbReference type="Gene3D" id="3.30.70.100">
    <property type="match status" value="2"/>
</dbReference>
<feature type="domain" description="DUF1330" evidence="1">
    <location>
        <begin position="137"/>
        <end position="214"/>
    </location>
</feature>
<dbReference type="RefSeq" id="WP_090606058.1">
    <property type="nucleotide sequence ID" value="NZ_CTEE01000001.1"/>
</dbReference>
<protein>
    <recommendedName>
        <fullName evidence="1">DUF1330 domain-containing protein</fullName>
    </recommendedName>
</protein>
<organism evidence="2 3">
    <name type="scientific">Mycobacterium lentiflavum</name>
    <dbReference type="NCBI Taxonomy" id="141349"/>
    <lineage>
        <taxon>Bacteria</taxon>
        <taxon>Bacillati</taxon>
        <taxon>Actinomycetota</taxon>
        <taxon>Actinomycetes</taxon>
        <taxon>Mycobacteriales</taxon>
        <taxon>Mycobacteriaceae</taxon>
        <taxon>Mycobacterium</taxon>
        <taxon>Mycobacterium simiae complex</taxon>
    </lineage>
</organism>
<dbReference type="Proteomes" id="UP000199251">
    <property type="component" value="Unassembled WGS sequence"/>
</dbReference>
<dbReference type="Pfam" id="PF07045">
    <property type="entry name" value="DUF1330"/>
    <property type="match status" value="2"/>
</dbReference>
<evidence type="ECO:0000313" key="3">
    <source>
        <dbReference type="Proteomes" id="UP000199251"/>
    </source>
</evidence>
<proteinExistence type="predicted"/>
<dbReference type="AlphaFoldDB" id="A0A0E4H179"/>